<organism evidence="2 3">
    <name type="scientific">Ophiocordyceps camponoti-rufipedis</name>
    <dbReference type="NCBI Taxonomy" id="2004952"/>
    <lineage>
        <taxon>Eukaryota</taxon>
        <taxon>Fungi</taxon>
        <taxon>Dikarya</taxon>
        <taxon>Ascomycota</taxon>
        <taxon>Pezizomycotina</taxon>
        <taxon>Sordariomycetes</taxon>
        <taxon>Hypocreomycetidae</taxon>
        <taxon>Hypocreales</taxon>
        <taxon>Ophiocordycipitaceae</taxon>
        <taxon>Ophiocordyceps</taxon>
    </lineage>
</organism>
<reference evidence="2 3" key="1">
    <citation type="submission" date="2017-06" db="EMBL/GenBank/DDBJ databases">
        <title>Ant-infecting Ophiocordyceps genomes reveal a high diversity of potential behavioral manipulation genes and a possible major role for enterotoxins.</title>
        <authorList>
            <person name="De Bekker C."/>
            <person name="Evans H.C."/>
            <person name="Brachmann A."/>
            <person name="Hughes D.P."/>
        </authorList>
    </citation>
    <scope>NUCLEOTIDE SEQUENCE [LARGE SCALE GENOMIC DNA]</scope>
    <source>
        <strain evidence="2 3">Map16</strain>
    </source>
</reference>
<dbReference type="OrthoDB" id="4908287at2759"/>
<dbReference type="AlphaFoldDB" id="A0A2C5YW52"/>
<name>A0A2C5YW52_9HYPO</name>
<accession>A0A2C5YW52</accession>
<sequence length="313" mass="35606">MFLFVLFVICVSSQQYDAANGNLLQPIDPVHWWAHHIAGGMIRSQTGNQQQPSLEGVWPSSVDWGRPPIYERSKTEGTCFANWFTCSSVHFTFRKELVNDPIPPPFVQFLPELPSDVFEPKATLFATKHQELIEFNKLQTNVTLSIEKITRAFKFTDDWKIEATLDKNGIISFHRGDPSRVQKMGPKSVVETFDCPARRTCIFETWTIHAALTGYCRRRPSMKCGGEEEDICSPLSLVQSSKEIACPIRTHQWADCSQFNDFVWNNCYQQAADKCFGPTAEVCKITTPVLYNDEPLFIVIPRAIPVSSNQLTY</sequence>
<evidence type="ECO:0000313" key="3">
    <source>
        <dbReference type="Proteomes" id="UP000226431"/>
    </source>
</evidence>
<dbReference type="Proteomes" id="UP000226431">
    <property type="component" value="Unassembled WGS sequence"/>
</dbReference>
<keyword evidence="3" id="KW-1185">Reference proteome</keyword>
<keyword evidence="1" id="KW-0732">Signal</keyword>
<proteinExistence type="predicted"/>
<protein>
    <submittedName>
        <fullName evidence="2">Uncharacterized protein</fullName>
    </submittedName>
</protein>
<dbReference type="EMBL" id="NJES01000459">
    <property type="protein sequence ID" value="PHH71976.1"/>
    <property type="molecule type" value="Genomic_DNA"/>
</dbReference>
<gene>
    <name evidence="2" type="ORF">CDD80_4853</name>
</gene>
<evidence type="ECO:0000313" key="2">
    <source>
        <dbReference type="EMBL" id="PHH71976.1"/>
    </source>
</evidence>
<comment type="caution">
    <text evidence="2">The sequence shown here is derived from an EMBL/GenBank/DDBJ whole genome shotgun (WGS) entry which is preliminary data.</text>
</comment>
<feature type="signal peptide" evidence="1">
    <location>
        <begin position="1"/>
        <end position="18"/>
    </location>
</feature>
<evidence type="ECO:0000256" key="1">
    <source>
        <dbReference type="SAM" id="SignalP"/>
    </source>
</evidence>
<feature type="chain" id="PRO_5012790281" evidence="1">
    <location>
        <begin position="19"/>
        <end position="313"/>
    </location>
</feature>